<evidence type="ECO:0000313" key="3">
    <source>
        <dbReference type="EMBL" id="GGJ95101.1"/>
    </source>
</evidence>
<keyword evidence="1" id="KW-0175">Coiled coil</keyword>
<protein>
    <recommendedName>
        <fullName evidence="2">DUF883 domain-containing protein</fullName>
    </recommendedName>
</protein>
<organism evidence="3 4">
    <name type="scientific">Pseudomonas matsuisoli</name>
    <dbReference type="NCBI Taxonomy" id="1515666"/>
    <lineage>
        <taxon>Bacteria</taxon>
        <taxon>Pseudomonadati</taxon>
        <taxon>Pseudomonadota</taxon>
        <taxon>Gammaproteobacteria</taxon>
        <taxon>Pseudomonadales</taxon>
        <taxon>Pseudomonadaceae</taxon>
        <taxon>Pseudomonas</taxon>
    </lineage>
</organism>
<dbReference type="RefSeq" id="WP_188983211.1">
    <property type="nucleotide sequence ID" value="NZ_BMPO01000004.1"/>
</dbReference>
<evidence type="ECO:0000256" key="1">
    <source>
        <dbReference type="SAM" id="Coils"/>
    </source>
</evidence>
<sequence>MSRSVSSYASATRDEIQREIDSLTRALDKLKDTAASESHDRYDSLRDRVERLWHNADFEDRYADISRKTRKAGRVACENVREHPLSTAVIGLGVAAVVGWLISRR</sequence>
<comment type="caution">
    <text evidence="3">The sequence shown here is derived from an EMBL/GenBank/DDBJ whole genome shotgun (WGS) entry which is preliminary data.</text>
</comment>
<accession>A0A917PVQ3</accession>
<feature type="domain" description="DUF883" evidence="2">
    <location>
        <begin position="80"/>
        <end position="105"/>
    </location>
</feature>
<dbReference type="AlphaFoldDB" id="A0A917PVQ3"/>
<dbReference type="Proteomes" id="UP000635983">
    <property type="component" value="Unassembled WGS sequence"/>
</dbReference>
<dbReference type="Pfam" id="PF19029">
    <property type="entry name" value="DUF883_C"/>
    <property type="match status" value="1"/>
</dbReference>
<name>A0A917PVQ3_9PSED</name>
<dbReference type="InterPro" id="IPR043605">
    <property type="entry name" value="DUF883_C"/>
</dbReference>
<evidence type="ECO:0000313" key="4">
    <source>
        <dbReference type="Proteomes" id="UP000635983"/>
    </source>
</evidence>
<gene>
    <name evidence="3" type="ORF">GCM10009304_21480</name>
</gene>
<keyword evidence="4" id="KW-1185">Reference proteome</keyword>
<reference evidence="3" key="2">
    <citation type="submission" date="2020-09" db="EMBL/GenBank/DDBJ databases">
        <authorList>
            <person name="Sun Q."/>
            <person name="Ohkuma M."/>
        </authorList>
    </citation>
    <scope>NUCLEOTIDE SEQUENCE</scope>
    <source>
        <strain evidence="3">JCM 30078</strain>
    </source>
</reference>
<evidence type="ECO:0000259" key="2">
    <source>
        <dbReference type="Pfam" id="PF19029"/>
    </source>
</evidence>
<feature type="coiled-coil region" evidence="1">
    <location>
        <begin position="13"/>
        <end position="40"/>
    </location>
</feature>
<reference evidence="3" key="1">
    <citation type="journal article" date="2014" name="Int. J. Syst. Evol. Microbiol.">
        <title>Complete genome sequence of Corynebacterium casei LMG S-19264T (=DSM 44701T), isolated from a smear-ripened cheese.</title>
        <authorList>
            <consortium name="US DOE Joint Genome Institute (JGI-PGF)"/>
            <person name="Walter F."/>
            <person name="Albersmeier A."/>
            <person name="Kalinowski J."/>
            <person name="Ruckert C."/>
        </authorList>
    </citation>
    <scope>NUCLEOTIDE SEQUENCE</scope>
    <source>
        <strain evidence="3">JCM 30078</strain>
    </source>
</reference>
<proteinExistence type="predicted"/>
<dbReference type="EMBL" id="BMPO01000004">
    <property type="protein sequence ID" value="GGJ95101.1"/>
    <property type="molecule type" value="Genomic_DNA"/>
</dbReference>